<evidence type="ECO:0000313" key="5">
    <source>
        <dbReference type="Proteomes" id="UP000005096"/>
    </source>
</evidence>
<dbReference type="EMBL" id="CM001022">
    <property type="protein sequence ID" value="EFQ24200.1"/>
    <property type="molecule type" value="Genomic_DNA"/>
</dbReference>
<dbReference type="GO" id="GO:0016787">
    <property type="term" value="F:hydrolase activity"/>
    <property type="evidence" value="ECO:0007669"/>
    <property type="project" value="UniProtKB-KW"/>
</dbReference>
<dbReference type="InterPro" id="IPR011330">
    <property type="entry name" value="Glyco_hydro/deAcase_b/a-brl"/>
</dbReference>
<dbReference type="InterPro" id="IPR004300">
    <property type="entry name" value="Glyco_hydro_57_N"/>
</dbReference>
<dbReference type="AlphaFoldDB" id="E3CVK9"/>
<dbReference type="Gene3D" id="3.20.110.20">
    <property type="match status" value="1"/>
</dbReference>
<dbReference type="GO" id="GO:0005975">
    <property type="term" value="P:carbohydrate metabolic process"/>
    <property type="evidence" value="ECO:0007669"/>
    <property type="project" value="InterPro"/>
</dbReference>
<accession>E3CVK9</accession>
<keyword evidence="2" id="KW-0119">Carbohydrate metabolism</keyword>
<gene>
    <name evidence="4" type="ORF">Apau_1784</name>
</gene>
<dbReference type="InterPro" id="IPR021923">
    <property type="entry name" value="DUF3536"/>
</dbReference>
<dbReference type="PANTHER" id="PTHR36306">
    <property type="entry name" value="ALPHA-AMYLASE-RELATED-RELATED"/>
    <property type="match status" value="1"/>
</dbReference>
<feature type="domain" description="Glycoside hydrolase family 57 N-terminal" evidence="3">
    <location>
        <begin position="100"/>
        <end position="302"/>
    </location>
</feature>
<proteinExistence type="inferred from homology"/>
<name>E3CVK9_9BACT</name>
<dbReference type="OrthoDB" id="9757977at2"/>
<dbReference type="SUPFAM" id="SSF88713">
    <property type="entry name" value="Glycoside hydrolase/deacetylase"/>
    <property type="match status" value="1"/>
</dbReference>
<comment type="similarity">
    <text evidence="1">Belongs to the glycosyl hydrolase 57 family.</text>
</comment>
<keyword evidence="4" id="KW-0378">Hydrolase</keyword>
<dbReference type="CDD" id="cd10797">
    <property type="entry name" value="GH57N_APU_like_1"/>
    <property type="match status" value="1"/>
</dbReference>
<dbReference type="eggNOG" id="COG1449">
    <property type="taxonomic scope" value="Bacteria"/>
</dbReference>
<reference evidence="4 5" key="1">
    <citation type="journal article" date="2010" name="Stand. Genomic Sci.">
        <title>Non-contiguous finished genome sequence of Aminomonas paucivorans type strain (GLU-3).</title>
        <authorList>
            <person name="Pitluck S."/>
            <person name="Yasawong M."/>
            <person name="Held B."/>
            <person name="Lapidus A."/>
            <person name="Nolan M."/>
            <person name="Copeland A."/>
            <person name="Lucas S."/>
            <person name="Del Rio T.G."/>
            <person name="Tice H."/>
            <person name="Cheng J.F."/>
            <person name="Chertkov O."/>
            <person name="Goodwin L."/>
            <person name="Tapia R."/>
            <person name="Han C."/>
            <person name="Liolios K."/>
            <person name="Ivanova N."/>
            <person name="Mavromatis K."/>
            <person name="Ovchinnikova G."/>
            <person name="Pati A."/>
            <person name="Chen A."/>
            <person name="Palaniappan K."/>
            <person name="Land M."/>
            <person name="Hauser L."/>
            <person name="Chang Y.J."/>
            <person name="Jeffries C.D."/>
            <person name="Pukall R."/>
            <person name="Spring S."/>
            <person name="Rohde M."/>
            <person name="Sikorski J."/>
            <person name="Goker M."/>
            <person name="Woyke T."/>
            <person name="Bristow J."/>
            <person name="Eisen J.A."/>
            <person name="Markowitz V."/>
            <person name="Hugenholtz P."/>
            <person name="Kyrpides N.C."/>
            <person name="Klenk H.P."/>
        </authorList>
    </citation>
    <scope>NUCLEOTIDE SEQUENCE [LARGE SCALE GENOMIC DNA]</scope>
    <source>
        <strain evidence="4 5">DSM 12260</strain>
    </source>
</reference>
<keyword evidence="5" id="KW-1185">Reference proteome</keyword>
<dbReference type="InterPro" id="IPR052046">
    <property type="entry name" value="GH57_Enzymes"/>
</dbReference>
<evidence type="ECO:0000259" key="3">
    <source>
        <dbReference type="Pfam" id="PF03065"/>
    </source>
</evidence>
<dbReference type="Pfam" id="PF03065">
    <property type="entry name" value="Glyco_hydro_57"/>
    <property type="match status" value="1"/>
</dbReference>
<organism evidence="4 5">
    <name type="scientific">Aminomonas paucivorans DSM 12260</name>
    <dbReference type="NCBI Taxonomy" id="584708"/>
    <lineage>
        <taxon>Bacteria</taxon>
        <taxon>Thermotogati</taxon>
        <taxon>Synergistota</taxon>
        <taxon>Synergistia</taxon>
        <taxon>Synergistales</taxon>
        <taxon>Synergistaceae</taxon>
        <taxon>Aminomonas</taxon>
    </lineage>
</organism>
<dbReference type="RefSeq" id="WP_006301427.1">
    <property type="nucleotide sequence ID" value="NZ_CM001022.1"/>
</dbReference>
<evidence type="ECO:0000256" key="2">
    <source>
        <dbReference type="ARBA" id="ARBA00023277"/>
    </source>
</evidence>
<dbReference type="HOGENOM" id="CLU_018719_0_0_0"/>
<protein>
    <submittedName>
        <fullName evidence="4">Glycoside hydrolase family 57</fullName>
    </submittedName>
</protein>
<evidence type="ECO:0000256" key="1">
    <source>
        <dbReference type="ARBA" id="ARBA00006821"/>
    </source>
</evidence>
<dbReference type="Pfam" id="PF12055">
    <property type="entry name" value="DUF3536"/>
    <property type="match status" value="1"/>
</dbReference>
<dbReference type="STRING" id="584708.Apau_1784"/>
<sequence>MRGICIHAHFYQPPREDPWLDDVLLDPSAAPAHDWNRRIDEECYRPNRAARLVDGEGRIVLIVNNYRHLSFNVGPTLHRWIVRHDPTLNHHLIEADRFSLEATGAGNAVAQAYNHMILPLSTGRDKHTQIRWGMADFRSRFGRDPGGMWLPETAVDTPTLEALAQNGIRFTILAPSQCAAVCPPGGTWSPTPGGQGLDVTRPYRVVLPSGRSLTLVFYQGDIAQQIAFGGLLDNGDRFAEHLIRSTPGEDGPRLLVVATDGETYGHHHSFGEMALARAFQRLSEQREVLVTNVDAFLRQHPATWECRIAENTSWSCAHGVERWRSDCGCHTGGEPGWHQAWRGPLRDALDRLRDRIDELYEERVGAYCDAPWALRDQAVELYLDSPKNLGAPKATREGFLARHCPGLDPEASRLVLTFLEAQKLRLFMYTSCGWFFNDVAGLETQQILGYALRAAEQVRSVTGVDLEPPLLRDLEEARGNCPDLPNGRAVLERKMLPRRRSLEDLAATAALLDTSGAYYAFFVRSATRTLPSGDLALRVSDLEITDARTGASWSGSAAVLSSGGIDDVCRLSPAPLGDEETLRRGFYRKDLISLGSFLEEHFPLGPWHLDVLAPDDRLMVAGERTRHAELRHMDTAQDILTANWRLLVQLHDIGTPPPAFLEAASTLVFRERLAGMARQVSHVLDLLEPDSPLLTLLEEAHSMGLAPELSLFAPRLAEGFHDELHRLRTAPDETILDRLLRLWRVARDLDIPVNPWRLQNEIWRSLERAEERTARRWLPLARELGFATPQP</sequence>
<dbReference type="PANTHER" id="PTHR36306:SF3">
    <property type="entry name" value="GLYCOSIDE HYDROLASE FAMILY 57"/>
    <property type="match status" value="1"/>
</dbReference>
<dbReference type="PaxDb" id="584708-Apau_1784"/>
<evidence type="ECO:0000313" key="4">
    <source>
        <dbReference type="EMBL" id="EFQ24200.1"/>
    </source>
</evidence>
<dbReference type="Proteomes" id="UP000005096">
    <property type="component" value="Chromosome"/>
</dbReference>